<evidence type="ECO:0000259" key="3">
    <source>
        <dbReference type="Pfam" id="PF16653"/>
    </source>
</evidence>
<dbReference type="PANTHER" id="PTHR11133:SF22">
    <property type="entry name" value="ALPHA-AMINOADIPIC SEMIALDEHYDE SYNTHASE, MITOCHONDRIAL"/>
    <property type="match status" value="1"/>
</dbReference>
<evidence type="ECO:0000256" key="1">
    <source>
        <dbReference type="ARBA" id="ARBA00023002"/>
    </source>
</evidence>
<dbReference type="PANTHER" id="PTHR11133">
    <property type="entry name" value="SACCHAROPINE DEHYDROGENASE"/>
    <property type="match status" value="1"/>
</dbReference>
<feature type="domain" description="Saccharopine dehydrogenase NADP binding" evidence="2">
    <location>
        <begin position="4"/>
        <end position="119"/>
    </location>
</feature>
<dbReference type="SUPFAM" id="SSF55347">
    <property type="entry name" value="Glyceraldehyde-3-phosphate dehydrogenase-like, C-terminal domain"/>
    <property type="match status" value="1"/>
</dbReference>
<dbReference type="Proteomes" id="UP001589654">
    <property type="component" value="Unassembled WGS sequence"/>
</dbReference>
<dbReference type="Pfam" id="PF16653">
    <property type="entry name" value="Sacchrp_dh_C"/>
    <property type="match status" value="1"/>
</dbReference>
<keyword evidence="5" id="KW-1185">Reference proteome</keyword>
<gene>
    <name evidence="4" type="ORF">ACFFUR_05850</name>
</gene>
<feature type="domain" description="Saccharopine dehydrogenase-like C-terminal" evidence="3">
    <location>
        <begin position="126"/>
        <end position="435"/>
    </location>
</feature>
<dbReference type="InterPro" id="IPR032095">
    <property type="entry name" value="Sacchrp_dh-like_C"/>
</dbReference>
<proteinExistence type="predicted"/>
<dbReference type="Pfam" id="PF03435">
    <property type="entry name" value="Sacchrp_dh_NADP"/>
    <property type="match status" value="1"/>
</dbReference>
<accession>A0ABV5J4U5</accession>
<dbReference type="SUPFAM" id="SSF51735">
    <property type="entry name" value="NAD(P)-binding Rossmann-fold domains"/>
    <property type="match status" value="1"/>
</dbReference>
<dbReference type="InterPro" id="IPR005097">
    <property type="entry name" value="Sacchrp_dh_NADP-bd"/>
</dbReference>
<dbReference type="Gene3D" id="3.30.360.10">
    <property type="entry name" value="Dihydrodipicolinate Reductase, domain 2"/>
    <property type="match status" value="1"/>
</dbReference>
<dbReference type="InterPro" id="IPR051168">
    <property type="entry name" value="AASS"/>
</dbReference>
<evidence type="ECO:0000313" key="4">
    <source>
        <dbReference type="EMBL" id="MFB9211323.1"/>
    </source>
</evidence>
<dbReference type="RefSeq" id="WP_290248006.1">
    <property type="nucleotide sequence ID" value="NZ_JAUFQT010000001.1"/>
</dbReference>
<comment type="caution">
    <text evidence="4">The sequence shown here is derived from an EMBL/GenBank/DDBJ whole genome shotgun (WGS) entry which is preliminary data.</text>
</comment>
<keyword evidence="1" id="KW-0560">Oxidoreductase</keyword>
<dbReference type="InterPro" id="IPR036291">
    <property type="entry name" value="NAD(P)-bd_dom_sf"/>
</dbReference>
<reference evidence="4 5" key="1">
    <citation type="submission" date="2024-09" db="EMBL/GenBank/DDBJ databases">
        <authorList>
            <person name="Sun Q."/>
            <person name="Mori K."/>
        </authorList>
    </citation>
    <scope>NUCLEOTIDE SEQUENCE [LARGE SCALE GENOMIC DNA]</scope>
    <source>
        <strain evidence="4 5">CECT 7682</strain>
    </source>
</reference>
<dbReference type="Gene3D" id="3.40.50.720">
    <property type="entry name" value="NAD(P)-binding Rossmann-like Domain"/>
    <property type="match status" value="1"/>
</dbReference>
<dbReference type="Gene3D" id="1.10.1870.10">
    <property type="entry name" value="Domain 3, Saccharopine reductase"/>
    <property type="match status" value="1"/>
</dbReference>
<name>A0ABV5J4U5_9BACT</name>
<protein>
    <submittedName>
        <fullName evidence="4">Saccharopine dehydrogenase C-terminal domain-containing protein</fullName>
    </submittedName>
</protein>
<evidence type="ECO:0000313" key="5">
    <source>
        <dbReference type="Proteomes" id="UP001589654"/>
    </source>
</evidence>
<organism evidence="4 5">
    <name type="scientific">Echinicola jeungdonensis</name>
    <dbReference type="NCBI Taxonomy" id="709343"/>
    <lineage>
        <taxon>Bacteria</taxon>
        <taxon>Pseudomonadati</taxon>
        <taxon>Bacteroidota</taxon>
        <taxon>Cytophagia</taxon>
        <taxon>Cytophagales</taxon>
        <taxon>Cyclobacteriaceae</taxon>
        <taxon>Echinicola</taxon>
    </lineage>
</organism>
<dbReference type="EMBL" id="JBHMEW010000047">
    <property type="protein sequence ID" value="MFB9211323.1"/>
    <property type="molecule type" value="Genomic_DNA"/>
</dbReference>
<evidence type="ECO:0000259" key="2">
    <source>
        <dbReference type="Pfam" id="PF03435"/>
    </source>
</evidence>
<sequence length="451" mass="51515">MKTILIIGAGKSATVLIDYLLANAVKKERKVIIADHHLDHLSEKINQNPLCEGIRLELNDENFREQLISKADVVISMLPANLHPVVAKDCLRLGKHFFSASYESSEMREMAEEVKAKGLFFLNECGLDPGIDHMSAMKIIDDEKEKGNEITLFKSYCGGLVTPESEGDNPWKYKFSWNPRNVVLAGQGVSRFLMNGKFKFIPYHMLFRRTDLIKFKAVGNFDGYANRDSLGYRQVYGLENIPTIIRGTLRREGFCKSWDVLVQLGLTDNSFQMDLPRDFTHRMFINAFLPFHATRSIEEKIVSLLPWVDQEILDKISWLGLLSDEMLPRFKGSPAKILQDILENKWAMEPDDKDMVVMQHHFEVECQKGTKEITSSLVIKGEDREHTAMAKTVGLPLFLAVDLFLEGEIKLKGLHLPTLKEIYEPILEGLEKHGIVFDEEVNWKKSNEKAN</sequence>